<evidence type="ECO:0000313" key="2">
    <source>
        <dbReference type="Proteomes" id="UP001177670"/>
    </source>
</evidence>
<dbReference type="Proteomes" id="UP001177670">
    <property type="component" value="Unassembled WGS sequence"/>
</dbReference>
<gene>
    <name evidence="1" type="ORF">K0M31_006824</name>
</gene>
<feature type="non-terminal residue" evidence="1">
    <location>
        <position position="1"/>
    </location>
</feature>
<reference evidence="1" key="1">
    <citation type="submission" date="2021-10" db="EMBL/GenBank/DDBJ databases">
        <title>Melipona bicolor Genome sequencing and assembly.</title>
        <authorList>
            <person name="Araujo N.S."/>
            <person name="Arias M.C."/>
        </authorList>
    </citation>
    <scope>NUCLEOTIDE SEQUENCE</scope>
    <source>
        <strain evidence="1">USP_2M_L1-L4_2017</strain>
        <tissue evidence="1">Whole body</tissue>
    </source>
</reference>
<evidence type="ECO:0000313" key="1">
    <source>
        <dbReference type="EMBL" id="KAK1124473.1"/>
    </source>
</evidence>
<name>A0AA40KLF2_9HYME</name>
<organism evidence="1 2">
    <name type="scientific">Melipona bicolor</name>
    <dbReference type="NCBI Taxonomy" id="60889"/>
    <lineage>
        <taxon>Eukaryota</taxon>
        <taxon>Metazoa</taxon>
        <taxon>Ecdysozoa</taxon>
        <taxon>Arthropoda</taxon>
        <taxon>Hexapoda</taxon>
        <taxon>Insecta</taxon>
        <taxon>Pterygota</taxon>
        <taxon>Neoptera</taxon>
        <taxon>Endopterygota</taxon>
        <taxon>Hymenoptera</taxon>
        <taxon>Apocrita</taxon>
        <taxon>Aculeata</taxon>
        <taxon>Apoidea</taxon>
        <taxon>Anthophila</taxon>
        <taxon>Apidae</taxon>
        <taxon>Melipona</taxon>
    </lineage>
</organism>
<dbReference type="EMBL" id="JAHYIQ010000018">
    <property type="protein sequence ID" value="KAK1124473.1"/>
    <property type="molecule type" value="Genomic_DNA"/>
</dbReference>
<sequence length="62" mass="7036">GVREPENIGNPMIGTNREEIESGWVGFPKISRFPKESSFPKKSKFPKISRTRQPFLELCSAV</sequence>
<protein>
    <submittedName>
        <fullName evidence="1">Uncharacterized protein</fullName>
    </submittedName>
</protein>
<accession>A0AA40KLF2</accession>
<proteinExistence type="predicted"/>
<dbReference type="AlphaFoldDB" id="A0AA40KLF2"/>
<comment type="caution">
    <text evidence="1">The sequence shown here is derived from an EMBL/GenBank/DDBJ whole genome shotgun (WGS) entry which is preliminary data.</text>
</comment>
<keyword evidence="2" id="KW-1185">Reference proteome</keyword>